<evidence type="ECO:0000313" key="3">
    <source>
        <dbReference type="EMBL" id="THF84456.1"/>
    </source>
</evidence>
<evidence type="ECO:0000256" key="2">
    <source>
        <dbReference type="SAM" id="Phobius"/>
    </source>
</evidence>
<dbReference type="OrthoDB" id="2666391at2"/>
<keyword evidence="4" id="KW-1185">Reference proteome</keyword>
<evidence type="ECO:0000313" key="4">
    <source>
        <dbReference type="Proteomes" id="UP000310636"/>
    </source>
</evidence>
<proteinExistence type="predicted"/>
<reference evidence="3 4" key="1">
    <citation type="submission" date="2019-04" db="EMBL/GenBank/DDBJ databases">
        <title>Cohnella sp. nov. isolated from preserved vegetables.</title>
        <authorList>
            <person name="Lin S.-Y."/>
            <person name="Hung M.-H."/>
            <person name="Young C.-C."/>
        </authorList>
    </citation>
    <scope>NUCLEOTIDE SEQUENCE [LARGE SCALE GENOMIC DNA]</scope>
    <source>
        <strain evidence="3 4">CC-MHH1044</strain>
    </source>
</reference>
<sequence length="239" mass="25224">MTDTDYKLRRQLREESDEMLFKNMELSGQAKQRIREQADAERMETGGQARLEKTARRSLLPKSWRLGTAAAAVAILIGSGYALIQNQNAANPGGQPSASQSAGGTGATSGSELSLLVTTTLSSAEDAKAAFGEDLRLPAAAPEGFALAETVAVGEDGQPARDIVLTYAAGDKTLTFSASRMTAAFPAEMFTPVQVGDADGFVFEQPELVELYWSVDGVNYSIVGPLSADGALQLADSIQ</sequence>
<dbReference type="Proteomes" id="UP000310636">
    <property type="component" value="Unassembled WGS sequence"/>
</dbReference>
<feature type="region of interest" description="Disordered" evidence="1">
    <location>
        <begin position="89"/>
        <end position="109"/>
    </location>
</feature>
<keyword evidence="2" id="KW-0472">Membrane</keyword>
<keyword evidence="2" id="KW-0812">Transmembrane</keyword>
<keyword evidence="2" id="KW-1133">Transmembrane helix</keyword>
<dbReference type="EMBL" id="SSOB01000001">
    <property type="protein sequence ID" value="THF84456.1"/>
    <property type="molecule type" value="Genomic_DNA"/>
</dbReference>
<feature type="transmembrane region" description="Helical" evidence="2">
    <location>
        <begin position="66"/>
        <end position="84"/>
    </location>
</feature>
<protein>
    <recommendedName>
        <fullName evidence="5">DUF4367 domain-containing protein</fullName>
    </recommendedName>
</protein>
<evidence type="ECO:0008006" key="5">
    <source>
        <dbReference type="Google" id="ProtNLM"/>
    </source>
</evidence>
<dbReference type="RefSeq" id="WP_136367771.1">
    <property type="nucleotide sequence ID" value="NZ_SSOB01000001.1"/>
</dbReference>
<name>A0A4V6RXQ9_9BACL</name>
<feature type="compositionally biased region" description="Low complexity" evidence="1">
    <location>
        <begin position="92"/>
        <end position="109"/>
    </location>
</feature>
<dbReference type="AlphaFoldDB" id="A0A4V6RXQ9"/>
<gene>
    <name evidence="3" type="ORF">E6C55_00255</name>
</gene>
<accession>A0A4V6RXQ9</accession>
<evidence type="ECO:0000256" key="1">
    <source>
        <dbReference type="SAM" id="MobiDB-lite"/>
    </source>
</evidence>
<organism evidence="3 4">
    <name type="scientific">Cohnella fermenti</name>
    <dbReference type="NCBI Taxonomy" id="2565925"/>
    <lineage>
        <taxon>Bacteria</taxon>
        <taxon>Bacillati</taxon>
        <taxon>Bacillota</taxon>
        <taxon>Bacilli</taxon>
        <taxon>Bacillales</taxon>
        <taxon>Paenibacillaceae</taxon>
        <taxon>Cohnella</taxon>
    </lineage>
</organism>
<comment type="caution">
    <text evidence="3">The sequence shown here is derived from an EMBL/GenBank/DDBJ whole genome shotgun (WGS) entry which is preliminary data.</text>
</comment>